<dbReference type="EMBL" id="KV748546">
    <property type="protein sequence ID" value="OCL14682.1"/>
    <property type="molecule type" value="Genomic_DNA"/>
</dbReference>
<accession>A0A8E2FCK5</accession>
<sequence>MQSDERPMADPDRDWKPSGRPQSTVARNFSAALDDLFKIDEGLDTLDKKVHQKKQAVSTHTQELEALEARLRETEERLKQAKSSPPSFNRKNSQRRTPIRGTFAEEDKARVSDPTSPLAQVTAAAQRPTVQTGPQNPNDQTSLAPMPGALPETPRSHTSRDYVMVDRPQDGQSNGDGEKKRLQE</sequence>
<protein>
    <submittedName>
        <fullName evidence="2">Uncharacterized protein</fullName>
    </submittedName>
</protein>
<reference evidence="2 3" key="1">
    <citation type="journal article" date="2016" name="Nat. Commun.">
        <title>Ectomycorrhizal ecology is imprinted in the genome of the dominant symbiotic fungus Cenococcum geophilum.</title>
        <authorList>
            <consortium name="DOE Joint Genome Institute"/>
            <person name="Peter M."/>
            <person name="Kohler A."/>
            <person name="Ohm R.A."/>
            <person name="Kuo A."/>
            <person name="Krutzmann J."/>
            <person name="Morin E."/>
            <person name="Arend M."/>
            <person name="Barry K.W."/>
            <person name="Binder M."/>
            <person name="Choi C."/>
            <person name="Clum A."/>
            <person name="Copeland A."/>
            <person name="Grisel N."/>
            <person name="Haridas S."/>
            <person name="Kipfer T."/>
            <person name="LaButti K."/>
            <person name="Lindquist E."/>
            <person name="Lipzen A."/>
            <person name="Maire R."/>
            <person name="Meier B."/>
            <person name="Mihaltcheva S."/>
            <person name="Molinier V."/>
            <person name="Murat C."/>
            <person name="Poggeler S."/>
            <person name="Quandt C.A."/>
            <person name="Sperisen C."/>
            <person name="Tritt A."/>
            <person name="Tisserant E."/>
            <person name="Crous P.W."/>
            <person name="Henrissat B."/>
            <person name="Nehls U."/>
            <person name="Egli S."/>
            <person name="Spatafora J.W."/>
            <person name="Grigoriev I.V."/>
            <person name="Martin F.M."/>
        </authorList>
    </citation>
    <scope>NUCLEOTIDE SEQUENCE [LARGE SCALE GENOMIC DNA]</scope>
    <source>
        <strain evidence="2 3">CBS 207.34</strain>
    </source>
</reference>
<evidence type="ECO:0000313" key="2">
    <source>
        <dbReference type="EMBL" id="OCL14682.1"/>
    </source>
</evidence>
<feature type="compositionally biased region" description="Basic and acidic residues" evidence="1">
    <location>
        <begin position="1"/>
        <end position="17"/>
    </location>
</feature>
<feature type="compositionally biased region" description="Polar residues" evidence="1">
    <location>
        <begin position="81"/>
        <end position="91"/>
    </location>
</feature>
<evidence type="ECO:0000256" key="1">
    <source>
        <dbReference type="SAM" id="MobiDB-lite"/>
    </source>
</evidence>
<dbReference type="AlphaFoldDB" id="A0A8E2FCK5"/>
<organism evidence="2 3">
    <name type="scientific">Glonium stellatum</name>
    <dbReference type="NCBI Taxonomy" id="574774"/>
    <lineage>
        <taxon>Eukaryota</taxon>
        <taxon>Fungi</taxon>
        <taxon>Dikarya</taxon>
        <taxon>Ascomycota</taxon>
        <taxon>Pezizomycotina</taxon>
        <taxon>Dothideomycetes</taxon>
        <taxon>Pleosporomycetidae</taxon>
        <taxon>Gloniales</taxon>
        <taxon>Gloniaceae</taxon>
        <taxon>Glonium</taxon>
    </lineage>
</organism>
<feature type="compositionally biased region" description="Basic and acidic residues" evidence="1">
    <location>
        <begin position="154"/>
        <end position="169"/>
    </location>
</feature>
<name>A0A8E2FCK5_9PEZI</name>
<evidence type="ECO:0000313" key="3">
    <source>
        <dbReference type="Proteomes" id="UP000250140"/>
    </source>
</evidence>
<feature type="compositionally biased region" description="Polar residues" evidence="1">
    <location>
        <begin position="128"/>
        <end position="143"/>
    </location>
</feature>
<feature type="region of interest" description="Disordered" evidence="1">
    <location>
        <begin position="1"/>
        <end position="24"/>
    </location>
</feature>
<keyword evidence="3" id="KW-1185">Reference proteome</keyword>
<proteinExistence type="predicted"/>
<gene>
    <name evidence="2" type="ORF">AOQ84DRAFT_403433</name>
</gene>
<feature type="region of interest" description="Disordered" evidence="1">
    <location>
        <begin position="72"/>
        <end position="184"/>
    </location>
</feature>
<dbReference type="OrthoDB" id="5408734at2759"/>
<dbReference type="SUPFAM" id="SSF57997">
    <property type="entry name" value="Tropomyosin"/>
    <property type="match status" value="1"/>
</dbReference>
<dbReference type="Proteomes" id="UP000250140">
    <property type="component" value="Unassembled WGS sequence"/>
</dbReference>